<gene>
    <name evidence="2" type="ORF">HPB52_014783</name>
</gene>
<organism evidence="2 3">
    <name type="scientific">Rhipicephalus sanguineus</name>
    <name type="common">Brown dog tick</name>
    <name type="synonym">Ixodes sanguineus</name>
    <dbReference type="NCBI Taxonomy" id="34632"/>
    <lineage>
        <taxon>Eukaryota</taxon>
        <taxon>Metazoa</taxon>
        <taxon>Ecdysozoa</taxon>
        <taxon>Arthropoda</taxon>
        <taxon>Chelicerata</taxon>
        <taxon>Arachnida</taxon>
        <taxon>Acari</taxon>
        <taxon>Parasitiformes</taxon>
        <taxon>Ixodida</taxon>
        <taxon>Ixodoidea</taxon>
        <taxon>Ixodidae</taxon>
        <taxon>Rhipicephalinae</taxon>
        <taxon>Rhipicephalus</taxon>
        <taxon>Rhipicephalus</taxon>
    </lineage>
</organism>
<comment type="caution">
    <text evidence="2">The sequence shown here is derived from an EMBL/GenBank/DDBJ whole genome shotgun (WGS) entry which is preliminary data.</text>
</comment>
<proteinExistence type="predicted"/>
<dbReference type="Proteomes" id="UP000821837">
    <property type="component" value="Chromosome 1"/>
</dbReference>
<accession>A0A9D4TAH5</accession>
<evidence type="ECO:0000256" key="1">
    <source>
        <dbReference type="SAM" id="MobiDB-lite"/>
    </source>
</evidence>
<dbReference type="EMBL" id="JABSTV010001245">
    <property type="protein sequence ID" value="KAH7983852.1"/>
    <property type="molecule type" value="Genomic_DNA"/>
</dbReference>
<reference evidence="2" key="2">
    <citation type="submission" date="2021-09" db="EMBL/GenBank/DDBJ databases">
        <authorList>
            <person name="Jia N."/>
            <person name="Wang J."/>
            <person name="Shi W."/>
            <person name="Du L."/>
            <person name="Sun Y."/>
            <person name="Zhan W."/>
            <person name="Jiang J."/>
            <person name="Wang Q."/>
            <person name="Zhang B."/>
            <person name="Ji P."/>
            <person name="Sakyi L.B."/>
            <person name="Cui X."/>
            <person name="Yuan T."/>
            <person name="Jiang B."/>
            <person name="Yang W."/>
            <person name="Lam T.T.-Y."/>
            <person name="Chang Q."/>
            <person name="Ding S."/>
            <person name="Wang X."/>
            <person name="Zhu J."/>
            <person name="Ruan X."/>
            <person name="Zhao L."/>
            <person name="Wei J."/>
            <person name="Que T."/>
            <person name="Du C."/>
            <person name="Cheng J."/>
            <person name="Dai P."/>
            <person name="Han X."/>
            <person name="Huang E."/>
            <person name="Gao Y."/>
            <person name="Liu J."/>
            <person name="Shao H."/>
            <person name="Ye R."/>
            <person name="Li L."/>
            <person name="Wei W."/>
            <person name="Wang X."/>
            <person name="Wang C."/>
            <person name="Huo Q."/>
            <person name="Li W."/>
            <person name="Guo W."/>
            <person name="Chen H."/>
            <person name="Chen S."/>
            <person name="Zhou L."/>
            <person name="Zhou L."/>
            <person name="Ni X."/>
            <person name="Tian J."/>
            <person name="Zhou Y."/>
            <person name="Sheng Y."/>
            <person name="Liu T."/>
            <person name="Pan Y."/>
            <person name="Xia L."/>
            <person name="Li J."/>
            <person name="Zhao F."/>
            <person name="Cao W."/>
        </authorList>
    </citation>
    <scope>NUCLEOTIDE SEQUENCE</scope>
    <source>
        <strain evidence="2">Rsan-2018</strain>
        <tissue evidence="2">Larvae</tissue>
    </source>
</reference>
<protein>
    <submittedName>
        <fullName evidence="2">Uncharacterized protein</fullName>
    </submittedName>
</protein>
<reference evidence="2" key="1">
    <citation type="journal article" date="2020" name="Cell">
        <title>Large-Scale Comparative Analyses of Tick Genomes Elucidate Their Genetic Diversity and Vector Capacities.</title>
        <authorList>
            <consortium name="Tick Genome and Microbiome Consortium (TIGMIC)"/>
            <person name="Jia N."/>
            <person name="Wang J."/>
            <person name="Shi W."/>
            <person name="Du L."/>
            <person name="Sun Y."/>
            <person name="Zhan W."/>
            <person name="Jiang J.F."/>
            <person name="Wang Q."/>
            <person name="Zhang B."/>
            <person name="Ji P."/>
            <person name="Bell-Sakyi L."/>
            <person name="Cui X.M."/>
            <person name="Yuan T.T."/>
            <person name="Jiang B.G."/>
            <person name="Yang W.F."/>
            <person name="Lam T.T."/>
            <person name="Chang Q.C."/>
            <person name="Ding S.J."/>
            <person name="Wang X.J."/>
            <person name="Zhu J.G."/>
            <person name="Ruan X.D."/>
            <person name="Zhao L."/>
            <person name="Wei J.T."/>
            <person name="Ye R.Z."/>
            <person name="Que T.C."/>
            <person name="Du C.H."/>
            <person name="Zhou Y.H."/>
            <person name="Cheng J.X."/>
            <person name="Dai P.F."/>
            <person name="Guo W.B."/>
            <person name="Han X.H."/>
            <person name="Huang E.J."/>
            <person name="Li L.F."/>
            <person name="Wei W."/>
            <person name="Gao Y.C."/>
            <person name="Liu J.Z."/>
            <person name="Shao H.Z."/>
            <person name="Wang X."/>
            <person name="Wang C.C."/>
            <person name="Yang T.C."/>
            <person name="Huo Q.B."/>
            <person name="Li W."/>
            <person name="Chen H.Y."/>
            <person name="Chen S.E."/>
            <person name="Zhou L.G."/>
            <person name="Ni X.B."/>
            <person name="Tian J.H."/>
            <person name="Sheng Y."/>
            <person name="Liu T."/>
            <person name="Pan Y.S."/>
            <person name="Xia L.Y."/>
            <person name="Li J."/>
            <person name="Zhao F."/>
            <person name="Cao W.C."/>
        </authorList>
    </citation>
    <scope>NUCLEOTIDE SEQUENCE</scope>
    <source>
        <strain evidence="2">Rsan-2018</strain>
    </source>
</reference>
<evidence type="ECO:0000313" key="3">
    <source>
        <dbReference type="Proteomes" id="UP000821837"/>
    </source>
</evidence>
<feature type="region of interest" description="Disordered" evidence="1">
    <location>
        <begin position="1"/>
        <end position="127"/>
    </location>
</feature>
<keyword evidence="3" id="KW-1185">Reference proteome</keyword>
<evidence type="ECO:0000313" key="2">
    <source>
        <dbReference type="EMBL" id="KAH7983852.1"/>
    </source>
</evidence>
<sequence>MAARMDNMGKENKELKKELARARKQNEKSTKKIEELQQTLNEILKHMGGPSGGIPSSCTSDPRGAAEGGDATAAGGEGETDMCCGGEDEAPAAVCSKRKSPSGAQPSEDAENNAQEPKRPRPGARKIDAIEEMVNKLTNKERMFETLLG</sequence>
<dbReference type="AlphaFoldDB" id="A0A9D4TAH5"/>
<feature type="compositionally biased region" description="Basic and acidic residues" evidence="1">
    <location>
        <begin position="7"/>
        <end position="35"/>
    </location>
</feature>
<name>A0A9D4TAH5_RHISA</name>